<gene>
    <name evidence="1" type="ORF">VFH_I447240</name>
</gene>
<proteinExistence type="predicted"/>
<evidence type="ECO:0000313" key="2">
    <source>
        <dbReference type="Proteomes" id="UP001157006"/>
    </source>
</evidence>
<accession>A0AAV0YZG1</accession>
<organism evidence="1 2">
    <name type="scientific">Vicia faba</name>
    <name type="common">Broad bean</name>
    <name type="synonym">Faba vulgaris</name>
    <dbReference type="NCBI Taxonomy" id="3906"/>
    <lineage>
        <taxon>Eukaryota</taxon>
        <taxon>Viridiplantae</taxon>
        <taxon>Streptophyta</taxon>
        <taxon>Embryophyta</taxon>
        <taxon>Tracheophyta</taxon>
        <taxon>Spermatophyta</taxon>
        <taxon>Magnoliopsida</taxon>
        <taxon>eudicotyledons</taxon>
        <taxon>Gunneridae</taxon>
        <taxon>Pentapetalae</taxon>
        <taxon>rosids</taxon>
        <taxon>fabids</taxon>
        <taxon>Fabales</taxon>
        <taxon>Fabaceae</taxon>
        <taxon>Papilionoideae</taxon>
        <taxon>50 kb inversion clade</taxon>
        <taxon>NPAAA clade</taxon>
        <taxon>Hologalegina</taxon>
        <taxon>IRL clade</taxon>
        <taxon>Fabeae</taxon>
        <taxon>Vicia</taxon>
    </lineage>
</organism>
<reference evidence="1 2" key="1">
    <citation type="submission" date="2023-01" db="EMBL/GenBank/DDBJ databases">
        <authorList>
            <person name="Kreplak J."/>
        </authorList>
    </citation>
    <scope>NUCLEOTIDE SEQUENCE [LARGE SCALE GENOMIC DNA]</scope>
</reference>
<keyword evidence="2" id="KW-1185">Reference proteome</keyword>
<dbReference type="Proteomes" id="UP001157006">
    <property type="component" value="Chromosome 1L"/>
</dbReference>
<protein>
    <submittedName>
        <fullName evidence="1">Uncharacterized protein</fullName>
    </submittedName>
</protein>
<dbReference type="AlphaFoldDB" id="A0AAV0YZG1"/>
<dbReference type="EMBL" id="OX451736">
    <property type="protein sequence ID" value="CAI8590569.1"/>
    <property type="molecule type" value="Genomic_DNA"/>
</dbReference>
<sequence length="170" mass="19434">MTVIVRGTLVSNSVKLLLEKFVSTEFVDNFGSTKLEVSYLKKLKTTLTWVQDILNDAEEQNVFEVANLLDEINTEALRRKAEAEYEILTSSSLVLKTIFSPFKRLSSVINFKMQKFIERLEWLNSALQQGGLAVFHSSTLMQGEQEVGSSSQHEKKELHYPCIHLFLFTI</sequence>
<name>A0AAV0YZG1_VICFA</name>
<evidence type="ECO:0000313" key="1">
    <source>
        <dbReference type="EMBL" id="CAI8590569.1"/>
    </source>
</evidence>